<dbReference type="SUPFAM" id="SSF103473">
    <property type="entry name" value="MFS general substrate transporter"/>
    <property type="match status" value="1"/>
</dbReference>
<accession>Q8FQB4</accession>
<evidence type="ECO:0000256" key="4">
    <source>
        <dbReference type="ARBA" id="ARBA00022475"/>
    </source>
</evidence>
<dbReference type="PANTHER" id="PTHR43414">
    <property type="entry name" value="MULTIDRUG RESISTANCE PROTEIN MDTG"/>
    <property type="match status" value="1"/>
</dbReference>
<evidence type="ECO:0000256" key="5">
    <source>
        <dbReference type="ARBA" id="ARBA00022692"/>
    </source>
</evidence>
<evidence type="ECO:0000256" key="2">
    <source>
        <dbReference type="ARBA" id="ARBA00007520"/>
    </source>
</evidence>
<feature type="transmembrane region" description="Helical" evidence="9">
    <location>
        <begin position="36"/>
        <end position="57"/>
    </location>
</feature>
<feature type="transmembrane region" description="Helical" evidence="9">
    <location>
        <begin position="391"/>
        <end position="411"/>
    </location>
</feature>
<dbReference type="PROSITE" id="PS50850">
    <property type="entry name" value="MFS"/>
    <property type="match status" value="1"/>
</dbReference>
<dbReference type="InterPro" id="IPR020846">
    <property type="entry name" value="MFS_dom"/>
</dbReference>
<dbReference type="EMBL" id="BA000035">
    <property type="protein sequence ID" value="BAC18017.1"/>
    <property type="molecule type" value="Genomic_DNA"/>
</dbReference>
<dbReference type="eggNOG" id="COG2814">
    <property type="taxonomic scope" value="Bacteria"/>
</dbReference>
<keyword evidence="7 9" id="KW-0472">Membrane</keyword>
<evidence type="ECO:0000256" key="1">
    <source>
        <dbReference type="ARBA" id="ARBA00004651"/>
    </source>
</evidence>
<keyword evidence="4" id="KW-1003">Cell membrane</keyword>
<dbReference type="Pfam" id="PF00083">
    <property type="entry name" value="Sugar_tr"/>
    <property type="match status" value="1"/>
</dbReference>
<dbReference type="STRING" id="196164.gene:10741615"/>
<keyword evidence="12" id="KW-1185">Reference proteome</keyword>
<keyword evidence="6 9" id="KW-1133">Transmembrane helix</keyword>
<dbReference type="PROSITE" id="PS00216">
    <property type="entry name" value="SUGAR_TRANSPORT_1"/>
    <property type="match status" value="1"/>
</dbReference>
<dbReference type="Pfam" id="PF07690">
    <property type="entry name" value="MFS_1"/>
    <property type="match status" value="1"/>
</dbReference>
<feature type="transmembrane region" description="Helical" evidence="9">
    <location>
        <begin position="190"/>
        <end position="208"/>
    </location>
</feature>
<evidence type="ECO:0000256" key="9">
    <source>
        <dbReference type="SAM" id="Phobius"/>
    </source>
</evidence>
<comment type="subcellular location">
    <subcellularLocation>
        <location evidence="1">Cell membrane</location>
        <topology evidence="1">Multi-pass membrane protein</topology>
    </subcellularLocation>
</comment>
<reference evidence="11 12" key="1">
    <citation type="journal article" date="2003" name="Genome Res.">
        <title>Comparative complete genome sequence analysis of the amino acid replacements responsible for the thermostability of Corynebacterium efficiens.</title>
        <authorList>
            <person name="Nishio Y."/>
            <person name="Nakamura Y."/>
            <person name="Kawarabayasi Y."/>
            <person name="Usuda Y."/>
            <person name="Kimura E."/>
            <person name="Sugimoto S."/>
            <person name="Matsui K."/>
            <person name="Yamagishi A."/>
            <person name="Kikuchi H."/>
            <person name="Ikeo K."/>
            <person name="Gojobori T."/>
        </authorList>
    </citation>
    <scope>NUCLEOTIDE SEQUENCE [LARGE SCALE GENOMIC DNA]</scope>
    <source>
        <strain evidence="12">DSM 44549 / YS-314 / AJ 12310 / JCM 11189 / NBRC 100395</strain>
    </source>
</reference>
<feature type="transmembrane region" description="Helical" evidence="9">
    <location>
        <begin position="126"/>
        <end position="151"/>
    </location>
</feature>
<feature type="region of interest" description="Disordered" evidence="8">
    <location>
        <begin position="1"/>
        <end position="26"/>
    </location>
</feature>
<dbReference type="InterPro" id="IPR005829">
    <property type="entry name" value="Sugar_transporter_CS"/>
</dbReference>
<dbReference type="Gene3D" id="1.20.1250.20">
    <property type="entry name" value="MFS general substrate transporter like domains"/>
    <property type="match status" value="1"/>
</dbReference>
<dbReference type="InterPro" id="IPR001958">
    <property type="entry name" value="Tet-R_TetA/multi-R_MdtG-like"/>
</dbReference>
<feature type="transmembrane region" description="Helical" evidence="9">
    <location>
        <begin position="304"/>
        <end position="335"/>
    </location>
</feature>
<organism evidence="11 12">
    <name type="scientific">Corynebacterium efficiens (strain DSM 44549 / YS-314 / AJ 12310 / JCM 11189 / NBRC 100395)</name>
    <dbReference type="NCBI Taxonomy" id="196164"/>
    <lineage>
        <taxon>Bacteria</taxon>
        <taxon>Bacillati</taxon>
        <taxon>Actinomycetota</taxon>
        <taxon>Actinomycetes</taxon>
        <taxon>Mycobacteriales</taxon>
        <taxon>Corynebacteriaceae</taxon>
        <taxon>Corynebacterium</taxon>
    </lineage>
</organism>
<dbReference type="InterPro" id="IPR005828">
    <property type="entry name" value="MFS_sugar_transport-like"/>
</dbReference>
<dbReference type="Proteomes" id="UP000001409">
    <property type="component" value="Chromosome"/>
</dbReference>
<dbReference type="GO" id="GO:0005886">
    <property type="term" value="C:plasma membrane"/>
    <property type="evidence" value="ECO:0007669"/>
    <property type="project" value="UniProtKB-SubCell"/>
</dbReference>
<evidence type="ECO:0000313" key="11">
    <source>
        <dbReference type="EMBL" id="BAC18017.1"/>
    </source>
</evidence>
<evidence type="ECO:0000256" key="6">
    <source>
        <dbReference type="ARBA" id="ARBA00022989"/>
    </source>
</evidence>
<keyword evidence="5 9" id="KW-0812">Transmembrane</keyword>
<evidence type="ECO:0000259" key="10">
    <source>
        <dbReference type="PROSITE" id="PS50850"/>
    </source>
</evidence>
<dbReference type="GO" id="GO:0022857">
    <property type="term" value="F:transmembrane transporter activity"/>
    <property type="evidence" value="ECO:0007669"/>
    <property type="project" value="InterPro"/>
</dbReference>
<feature type="domain" description="Major facilitator superfamily (MFS) profile" evidence="10">
    <location>
        <begin position="35"/>
        <end position="417"/>
    </location>
</feature>
<sequence>MVNTQQNPEPVPASTPASTPAPPAAQTVRPKIPMEIWVLVAAAFIIALGYGLIAPILPQFVVTFDVSLAAASAVVSIFAGARLLFAPVSGTLIDRIGSRRVYLSGLLIVAVTTGLVAFAQEYWQILALRGIAGIGSTMFTVSAMGLIVRMAPVEIRGRCSSTYASAFLFGNIIGPVVGAALSTLGMRPPFVIYGASVALAALVVWWKMPKVDDSLRSRADSGVAPLRFMEAVRDSAYRSALVGAFANGWSNFGVRVATLPLFAAAIFTNGGVAAGFAMAAFAAGNALCLQFSGDLSDRIGRKPLIITGLITNALFTATLGFATNIWALCILSALAGAGAGLLNPSQQAVLADVIGSDRAGGKVLANFQMAQDFGAITGPILVGAIAGAFGFQYGFMLCGVIGLLAAVFWMFGRETLPIKQVNTPA</sequence>
<keyword evidence="3" id="KW-0813">Transport</keyword>
<proteinExistence type="inferred from homology"/>
<evidence type="ECO:0000313" key="12">
    <source>
        <dbReference type="Proteomes" id="UP000001409"/>
    </source>
</evidence>
<dbReference type="Gene3D" id="1.20.1720.10">
    <property type="entry name" value="Multidrug resistance protein D"/>
    <property type="match status" value="1"/>
</dbReference>
<dbReference type="HOGENOM" id="CLU_001265_10_14_11"/>
<feature type="transmembrane region" description="Helical" evidence="9">
    <location>
        <begin position="69"/>
        <end position="89"/>
    </location>
</feature>
<dbReference type="InterPro" id="IPR036259">
    <property type="entry name" value="MFS_trans_sf"/>
</dbReference>
<dbReference type="OrthoDB" id="9793283at2"/>
<dbReference type="PRINTS" id="PR01035">
    <property type="entry name" value="TCRTETA"/>
</dbReference>
<dbReference type="KEGG" id="cef:CE1207"/>
<dbReference type="PANTHER" id="PTHR43414:SF6">
    <property type="entry name" value="MULTIDRUG RESISTANCE PROTEIN MDTG"/>
    <property type="match status" value="1"/>
</dbReference>
<evidence type="ECO:0000256" key="3">
    <source>
        <dbReference type="ARBA" id="ARBA00022448"/>
    </source>
</evidence>
<protein>
    <submittedName>
        <fullName evidence="11">Putative multidrug resistance protein</fullName>
    </submittedName>
</protein>
<feature type="compositionally biased region" description="Pro residues" evidence="8">
    <location>
        <begin position="9"/>
        <end position="23"/>
    </location>
</feature>
<dbReference type="CDD" id="cd17325">
    <property type="entry name" value="MFS_MdtG_SLC18_like"/>
    <property type="match status" value="1"/>
</dbReference>
<feature type="transmembrane region" description="Helical" evidence="9">
    <location>
        <begin position="163"/>
        <end position="184"/>
    </location>
</feature>
<name>Q8FQB4_COREF</name>
<comment type="similarity">
    <text evidence="2">Belongs to the major facilitator superfamily. TCR/Tet family.</text>
</comment>
<evidence type="ECO:0000256" key="8">
    <source>
        <dbReference type="SAM" id="MobiDB-lite"/>
    </source>
</evidence>
<dbReference type="InterPro" id="IPR011701">
    <property type="entry name" value="MFS"/>
</dbReference>
<dbReference type="AlphaFoldDB" id="Q8FQB4"/>
<evidence type="ECO:0000256" key="7">
    <source>
        <dbReference type="ARBA" id="ARBA00023136"/>
    </source>
</evidence>
<feature type="transmembrane region" description="Helical" evidence="9">
    <location>
        <begin position="260"/>
        <end position="283"/>
    </location>
</feature>
<feature type="transmembrane region" description="Helical" evidence="9">
    <location>
        <begin position="101"/>
        <end position="120"/>
    </location>
</feature>